<proteinExistence type="predicted"/>
<reference evidence="1" key="1">
    <citation type="submission" date="2023-04" db="EMBL/GenBank/DDBJ databases">
        <title>Aspergillus oryzae NBRC 4228.</title>
        <authorList>
            <person name="Ichikawa N."/>
            <person name="Sato H."/>
            <person name="Tonouchi N."/>
        </authorList>
    </citation>
    <scope>NUCLEOTIDE SEQUENCE</scope>
    <source>
        <strain evidence="1">NBRC 4228</strain>
    </source>
</reference>
<organism evidence="1 2">
    <name type="scientific">Aspergillus oryzae</name>
    <name type="common">Yellow koji mold</name>
    <dbReference type="NCBI Taxonomy" id="5062"/>
    <lineage>
        <taxon>Eukaryota</taxon>
        <taxon>Fungi</taxon>
        <taxon>Dikarya</taxon>
        <taxon>Ascomycota</taxon>
        <taxon>Pezizomycotina</taxon>
        <taxon>Eurotiomycetes</taxon>
        <taxon>Eurotiomycetidae</taxon>
        <taxon>Eurotiales</taxon>
        <taxon>Aspergillaceae</taxon>
        <taxon>Aspergillus</taxon>
        <taxon>Aspergillus subgen. Circumdati</taxon>
    </lineage>
</organism>
<dbReference type="Proteomes" id="UP001165205">
    <property type="component" value="Unassembled WGS sequence"/>
</dbReference>
<dbReference type="AlphaFoldDB" id="A0AAN4YSS4"/>
<dbReference type="EMBL" id="BSYA01000139">
    <property type="protein sequence ID" value="GMG34402.1"/>
    <property type="molecule type" value="Genomic_DNA"/>
</dbReference>
<evidence type="ECO:0000313" key="1">
    <source>
        <dbReference type="EMBL" id="GMG34402.1"/>
    </source>
</evidence>
<comment type="caution">
    <text evidence="1">The sequence shown here is derived from an EMBL/GenBank/DDBJ whole genome shotgun (WGS) entry which is preliminary data.</text>
</comment>
<evidence type="ECO:0000313" key="2">
    <source>
        <dbReference type="Proteomes" id="UP001165205"/>
    </source>
</evidence>
<accession>A0AAN4YSS4</accession>
<name>A0AAN4YSS4_ASPOZ</name>
<protein>
    <submittedName>
        <fullName evidence="1">Unnamed protein product</fullName>
    </submittedName>
</protein>
<sequence length="196" mass="21228">MRALRCVCSVSISHHGSPLTEASALGRERSPHLFCPGSSTTIRANTSSILSNLPSDVYNFVSEKPRDALERFVDWTIMTHAMNTGNTDPENIVLTAHLGSCHDHVYLLRTMIASGIRSLDFRLADSLALLKTIQGPTEPSEIASLVAKYAEGLSYASDGADSDARALRAMSLNRRDLFGQATSQVSGRLPQSPARN</sequence>
<gene>
    <name evidence="1" type="ORF">Aory04_000976600</name>
</gene>